<comment type="caution">
    <text evidence="1">The sequence shown here is derived from an EMBL/GenBank/DDBJ whole genome shotgun (WGS) entry which is preliminary data.</text>
</comment>
<feature type="non-terminal residue" evidence="1">
    <location>
        <position position="24"/>
    </location>
</feature>
<proteinExistence type="predicted"/>
<keyword evidence="2" id="KW-1185">Reference proteome</keyword>
<reference evidence="1 2" key="1">
    <citation type="journal article" date="2018" name="Front. Plant Sci.">
        <title>Red Clover (Trifolium pratense) and Zigzag Clover (T. medium) - A Picture of Genomic Similarities and Differences.</title>
        <authorList>
            <person name="Dluhosova J."/>
            <person name="Istvanek J."/>
            <person name="Nedelnik J."/>
            <person name="Repkova J."/>
        </authorList>
    </citation>
    <scope>NUCLEOTIDE SEQUENCE [LARGE SCALE GENOMIC DNA]</scope>
    <source>
        <strain evidence="2">cv. 10/8</strain>
        <tissue evidence="1">Leaf</tissue>
    </source>
</reference>
<dbReference type="Proteomes" id="UP000265520">
    <property type="component" value="Unassembled WGS sequence"/>
</dbReference>
<dbReference type="AlphaFoldDB" id="A0A392Q6J7"/>
<name>A0A392Q6J7_9FABA</name>
<organism evidence="1 2">
    <name type="scientific">Trifolium medium</name>
    <dbReference type="NCBI Taxonomy" id="97028"/>
    <lineage>
        <taxon>Eukaryota</taxon>
        <taxon>Viridiplantae</taxon>
        <taxon>Streptophyta</taxon>
        <taxon>Embryophyta</taxon>
        <taxon>Tracheophyta</taxon>
        <taxon>Spermatophyta</taxon>
        <taxon>Magnoliopsida</taxon>
        <taxon>eudicotyledons</taxon>
        <taxon>Gunneridae</taxon>
        <taxon>Pentapetalae</taxon>
        <taxon>rosids</taxon>
        <taxon>fabids</taxon>
        <taxon>Fabales</taxon>
        <taxon>Fabaceae</taxon>
        <taxon>Papilionoideae</taxon>
        <taxon>50 kb inversion clade</taxon>
        <taxon>NPAAA clade</taxon>
        <taxon>Hologalegina</taxon>
        <taxon>IRL clade</taxon>
        <taxon>Trifolieae</taxon>
        <taxon>Trifolium</taxon>
    </lineage>
</organism>
<accession>A0A392Q6J7</accession>
<dbReference type="EMBL" id="LXQA010116436">
    <property type="protein sequence ID" value="MCI19754.1"/>
    <property type="molecule type" value="Genomic_DNA"/>
</dbReference>
<protein>
    <submittedName>
        <fullName evidence="1">Uncharacterized protein</fullName>
    </submittedName>
</protein>
<evidence type="ECO:0000313" key="2">
    <source>
        <dbReference type="Proteomes" id="UP000265520"/>
    </source>
</evidence>
<evidence type="ECO:0000313" key="1">
    <source>
        <dbReference type="EMBL" id="MCI19754.1"/>
    </source>
</evidence>
<sequence>MGYARQAMWVDDAAVCYPSTVKSG</sequence>